<dbReference type="RefSeq" id="WP_331805922.1">
    <property type="nucleotide sequence ID" value="NZ_JAZHPM010000040.1"/>
</dbReference>
<dbReference type="Proteomes" id="UP001356080">
    <property type="component" value="Unassembled WGS sequence"/>
</dbReference>
<evidence type="ECO:0000313" key="1">
    <source>
        <dbReference type="EMBL" id="MEF2293761.1"/>
    </source>
</evidence>
<protein>
    <submittedName>
        <fullName evidence="1">Uncharacterized protein</fullName>
    </submittedName>
</protein>
<keyword evidence="2" id="KW-1185">Reference proteome</keyword>
<name>A0ABU7VLU9_9BACI</name>
<proteinExistence type="predicted"/>
<gene>
    <name evidence="1" type="ORF">V2W34_17340</name>
</gene>
<comment type="caution">
    <text evidence="1">The sequence shown here is derived from an EMBL/GenBank/DDBJ whole genome shotgun (WGS) entry which is preliminary data.</text>
</comment>
<dbReference type="EMBL" id="JAZHPM010000040">
    <property type="protein sequence ID" value="MEF2293761.1"/>
    <property type="molecule type" value="Genomic_DNA"/>
</dbReference>
<reference evidence="1 2" key="1">
    <citation type="submission" date="2024-01" db="EMBL/GenBank/DDBJ databases">
        <title>Survival strategy associated with biotechnological potential of Virgibacillus dokdonensis T4.6 isolated from salt-fermented shrimp paste.</title>
        <authorList>
            <person name="Doan T.V."/>
            <person name="Quach N.T."/>
            <person name="Phi Q.-T."/>
        </authorList>
    </citation>
    <scope>NUCLEOTIDE SEQUENCE [LARGE SCALE GENOMIC DNA]</scope>
    <source>
        <strain evidence="1 2">T4.6</strain>
    </source>
</reference>
<organism evidence="1 2">
    <name type="scientific">Virgibacillus dokdonensis</name>
    <dbReference type="NCBI Taxonomy" id="302167"/>
    <lineage>
        <taxon>Bacteria</taxon>
        <taxon>Bacillati</taxon>
        <taxon>Bacillota</taxon>
        <taxon>Bacilli</taxon>
        <taxon>Bacillales</taxon>
        <taxon>Bacillaceae</taxon>
        <taxon>Virgibacillus</taxon>
    </lineage>
</organism>
<sequence>MDRIALTISLILSVIVTFLNVNADDYVDATFMGIISLLVLIELIKSTKSKGDTSV</sequence>
<evidence type="ECO:0000313" key="2">
    <source>
        <dbReference type="Proteomes" id="UP001356080"/>
    </source>
</evidence>
<accession>A0ABU7VLU9</accession>